<reference evidence="1 2" key="1">
    <citation type="submission" date="2023-10" db="EMBL/GenBank/DDBJ databases">
        <title>Sphingomonas sp. HF-S4 16S ribosomal RNA gene Genome sequencing and assembly.</title>
        <authorList>
            <person name="Lee H."/>
        </authorList>
    </citation>
    <scope>NUCLEOTIDE SEQUENCE [LARGE SCALE GENOMIC DNA]</scope>
    <source>
        <strain evidence="1 2">HF-S4</strain>
    </source>
</reference>
<proteinExistence type="predicted"/>
<gene>
    <name evidence="1" type="ORF">RZN05_06530</name>
</gene>
<accession>A0ABU3Y5G3</accession>
<sequence length="100" mass="11074">MRILLAIVALGLLAGCKHRPPAMTDMRVTYACDRAPGMIVEYSGETARIVSPGSNEEIVLQRKPVRSGFWYENPRYSIRGKGKRVTYAVGRMVPMVCTAS</sequence>
<evidence type="ECO:0000313" key="2">
    <source>
        <dbReference type="Proteomes" id="UP001273531"/>
    </source>
</evidence>
<evidence type="ECO:0000313" key="1">
    <source>
        <dbReference type="EMBL" id="MDV3456636.1"/>
    </source>
</evidence>
<keyword evidence="2" id="KW-1185">Reference proteome</keyword>
<name>A0ABU3Y5G3_9SPHN</name>
<dbReference type="Gene3D" id="2.40.128.200">
    <property type="match status" value="1"/>
</dbReference>
<dbReference type="InterPro" id="IPR036328">
    <property type="entry name" value="MliC_sf"/>
</dbReference>
<organism evidence="1 2">
    <name type="scientific">Sphingomonas agrestis</name>
    <dbReference type="NCBI Taxonomy" id="3080540"/>
    <lineage>
        <taxon>Bacteria</taxon>
        <taxon>Pseudomonadati</taxon>
        <taxon>Pseudomonadota</taxon>
        <taxon>Alphaproteobacteria</taxon>
        <taxon>Sphingomonadales</taxon>
        <taxon>Sphingomonadaceae</taxon>
        <taxon>Sphingomonas</taxon>
    </lineage>
</organism>
<dbReference type="PROSITE" id="PS51257">
    <property type="entry name" value="PROKAR_LIPOPROTEIN"/>
    <property type="match status" value="1"/>
</dbReference>
<dbReference type="SUPFAM" id="SSF141488">
    <property type="entry name" value="YdhA-like"/>
    <property type="match status" value="1"/>
</dbReference>
<comment type="caution">
    <text evidence="1">The sequence shown here is derived from an EMBL/GenBank/DDBJ whole genome shotgun (WGS) entry which is preliminary data.</text>
</comment>
<dbReference type="RefSeq" id="WP_317225812.1">
    <property type="nucleotide sequence ID" value="NZ_JAWJEJ010000001.1"/>
</dbReference>
<evidence type="ECO:0008006" key="3">
    <source>
        <dbReference type="Google" id="ProtNLM"/>
    </source>
</evidence>
<protein>
    <recommendedName>
        <fullName evidence="3">C-type lysozyme inhibitor domain-containing protein</fullName>
    </recommendedName>
</protein>
<dbReference type="Proteomes" id="UP001273531">
    <property type="component" value="Unassembled WGS sequence"/>
</dbReference>
<dbReference type="EMBL" id="JAWJEJ010000001">
    <property type="protein sequence ID" value="MDV3456636.1"/>
    <property type="molecule type" value="Genomic_DNA"/>
</dbReference>